<proteinExistence type="predicted"/>
<sequence>MRTAALLISGIIPPAVALLSLLATGCSGVETRSALYIIETLSVAAPEAPALCADAARHPTTQSPRATLYVFTSDWCAACDRLLTRLDAQRADFAKARIAVIHLVTGQGTTCIDAARVGRRASVPYGAASRQVEANWGVRSTPTMWLVDCENIARLYVEGEPEEDALFGAMGESLGGWVLKSRGSAAPDGPFCIPCPLMIPHIS</sequence>
<dbReference type="Gene3D" id="3.40.30.10">
    <property type="entry name" value="Glutaredoxin"/>
    <property type="match status" value="1"/>
</dbReference>
<comment type="caution">
    <text evidence="1">The sequence shown here is derived from an EMBL/GenBank/DDBJ whole genome shotgun (WGS) entry which is preliminary data.</text>
</comment>
<dbReference type="SUPFAM" id="SSF52833">
    <property type="entry name" value="Thioredoxin-like"/>
    <property type="match status" value="1"/>
</dbReference>
<organism evidence="1 2">
    <name type="scientific">Lujinxingia vulgaris</name>
    <dbReference type="NCBI Taxonomy" id="2600176"/>
    <lineage>
        <taxon>Bacteria</taxon>
        <taxon>Deltaproteobacteria</taxon>
        <taxon>Bradymonadales</taxon>
        <taxon>Lujinxingiaceae</taxon>
        <taxon>Lujinxingia</taxon>
    </lineage>
</organism>
<evidence type="ECO:0000313" key="2">
    <source>
        <dbReference type="Proteomes" id="UP000321046"/>
    </source>
</evidence>
<accession>A0A5C6X4J7</accession>
<gene>
    <name evidence="1" type="ORF">FRC96_08565</name>
</gene>
<evidence type="ECO:0000313" key="1">
    <source>
        <dbReference type="EMBL" id="TXD36768.1"/>
    </source>
</evidence>
<dbReference type="RefSeq" id="WP_146974085.1">
    <property type="nucleotide sequence ID" value="NZ_VOSL01000043.1"/>
</dbReference>
<name>A0A5C6X4J7_9DELT</name>
<dbReference type="PROSITE" id="PS51257">
    <property type="entry name" value="PROKAR_LIPOPROTEIN"/>
    <property type="match status" value="1"/>
</dbReference>
<dbReference type="EMBL" id="VOSL01000043">
    <property type="protein sequence ID" value="TXD36768.1"/>
    <property type="molecule type" value="Genomic_DNA"/>
</dbReference>
<reference evidence="1 2" key="1">
    <citation type="submission" date="2019-08" db="EMBL/GenBank/DDBJ databases">
        <title>Bradymonadales sp. TMQ2.</title>
        <authorList>
            <person name="Liang Q."/>
        </authorList>
    </citation>
    <scope>NUCLEOTIDE SEQUENCE [LARGE SCALE GENOMIC DNA]</scope>
    <source>
        <strain evidence="1 2">TMQ2</strain>
    </source>
</reference>
<protein>
    <recommendedName>
        <fullName evidence="3">Thioredoxin domain-containing protein</fullName>
    </recommendedName>
</protein>
<evidence type="ECO:0008006" key="3">
    <source>
        <dbReference type="Google" id="ProtNLM"/>
    </source>
</evidence>
<dbReference type="AlphaFoldDB" id="A0A5C6X4J7"/>
<dbReference type="InterPro" id="IPR036249">
    <property type="entry name" value="Thioredoxin-like_sf"/>
</dbReference>
<dbReference type="Proteomes" id="UP000321046">
    <property type="component" value="Unassembled WGS sequence"/>
</dbReference>